<dbReference type="AlphaFoldDB" id="A0AAV8YK27"/>
<dbReference type="Proteomes" id="UP001162162">
    <property type="component" value="Unassembled WGS sequence"/>
</dbReference>
<gene>
    <name evidence="3" type="ORF">NQ318_006872</name>
</gene>
<dbReference type="EMBL" id="JAPWTK010000084">
    <property type="protein sequence ID" value="KAJ8951443.1"/>
    <property type="molecule type" value="Genomic_DNA"/>
</dbReference>
<feature type="coiled-coil region" evidence="1">
    <location>
        <begin position="21"/>
        <end position="58"/>
    </location>
</feature>
<evidence type="ECO:0000313" key="4">
    <source>
        <dbReference type="Proteomes" id="UP001162162"/>
    </source>
</evidence>
<sequence>MRVTVETDNDSESDSDEKDIHNELKDELITLTNDIDMKQKLIDELELSQRRMQTMRQHSRR</sequence>
<feature type="region of interest" description="Disordered" evidence="2">
    <location>
        <begin position="1"/>
        <end position="21"/>
    </location>
</feature>
<dbReference type="Pfam" id="PF25764">
    <property type="entry name" value="KIF21A_4th"/>
    <property type="match status" value="1"/>
</dbReference>
<accession>A0AAV8YK27</accession>
<keyword evidence="1" id="KW-0175">Coiled coil</keyword>
<evidence type="ECO:0000313" key="3">
    <source>
        <dbReference type="EMBL" id="KAJ8951443.1"/>
    </source>
</evidence>
<keyword evidence="4" id="KW-1185">Reference proteome</keyword>
<organism evidence="3 4">
    <name type="scientific">Aromia moschata</name>
    <dbReference type="NCBI Taxonomy" id="1265417"/>
    <lineage>
        <taxon>Eukaryota</taxon>
        <taxon>Metazoa</taxon>
        <taxon>Ecdysozoa</taxon>
        <taxon>Arthropoda</taxon>
        <taxon>Hexapoda</taxon>
        <taxon>Insecta</taxon>
        <taxon>Pterygota</taxon>
        <taxon>Neoptera</taxon>
        <taxon>Endopterygota</taxon>
        <taxon>Coleoptera</taxon>
        <taxon>Polyphaga</taxon>
        <taxon>Cucujiformia</taxon>
        <taxon>Chrysomeloidea</taxon>
        <taxon>Cerambycidae</taxon>
        <taxon>Cerambycinae</taxon>
        <taxon>Callichromatini</taxon>
        <taxon>Aromia</taxon>
    </lineage>
</organism>
<protein>
    <submittedName>
        <fullName evidence="3">Uncharacterized protein</fullName>
    </submittedName>
</protein>
<name>A0AAV8YK27_9CUCU</name>
<reference evidence="3" key="1">
    <citation type="journal article" date="2023" name="Insect Mol. Biol.">
        <title>Genome sequencing provides insights into the evolution of gene families encoding plant cell wall-degrading enzymes in longhorned beetles.</title>
        <authorList>
            <person name="Shin N.R."/>
            <person name="Okamura Y."/>
            <person name="Kirsch R."/>
            <person name="Pauchet Y."/>
        </authorList>
    </citation>
    <scope>NUCLEOTIDE SEQUENCE</scope>
    <source>
        <strain evidence="3">AMC_N1</strain>
    </source>
</reference>
<evidence type="ECO:0000256" key="2">
    <source>
        <dbReference type="SAM" id="MobiDB-lite"/>
    </source>
</evidence>
<feature type="compositionally biased region" description="Acidic residues" evidence="2">
    <location>
        <begin position="7"/>
        <end position="17"/>
    </location>
</feature>
<comment type="caution">
    <text evidence="3">The sequence shown here is derived from an EMBL/GenBank/DDBJ whole genome shotgun (WGS) entry which is preliminary data.</text>
</comment>
<evidence type="ECO:0000256" key="1">
    <source>
        <dbReference type="SAM" id="Coils"/>
    </source>
</evidence>
<proteinExistence type="predicted"/>